<evidence type="ECO:0000313" key="4">
    <source>
        <dbReference type="Proteomes" id="UP000198287"/>
    </source>
</evidence>
<name>A0A226D0F2_FOLCA</name>
<dbReference type="EMBL" id="LNIX01000041">
    <property type="protein sequence ID" value="OXA39052.1"/>
    <property type="molecule type" value="Genomic_DNA"/>
</dbReference>
<keyword evidence="2" id="KW-1133">Transmembrane helix</keyword>
<evidence type="ECO:0000313" key="3">
    <source>
        <dbReference type="EMBL" id="OXA39052.1"/>
    </source>
</evidence>
<sequence>MTQTQNYKKCRNESNKAIGMYPAALKYGDFYHCVFATWDSEGEKFALNSKREKKIVLFSLILHFVYTTCQIVATAKKSDTIETQIKASVLTTAFITALLFRFDLKFDHVPRKEDNCRSLGNSIAAGGGQKSSEKIMLRCGTQTTVHPSQGSNYFSPEIQVPSGVRETDKFLHPRTNTACHGPLRILYASSAGFCSNKAITLRQPGLFSCGGNIYSASVTGMRRHKKDASKALQKKLQQSFPPLKVRFGNNFVEVMTPFIGDLTSSVLTGKNPTSTSRPQSSRKKSDLNLTPSVLMRFYVLSP</sequence>
<accession>A0A226D0F2</accession>
<dbReference type="Proteomes" id="UP000198287">
    <property type="component" value="Unassembled WGS sequence"/>
</dbReference>
<proteinExistence type="predicted"/>
<keyword evidence="2" id="KW-0812">Transmembrane</keyword>
<feature type="region of interest" description="Disordered" evidence="1">
    <location>
        <begin position="267"/>
        <end position="286"/>
    </location>
</feature>
<gene>
    <name evidence="3" type="ORF">Fcan01_26083</name>
</gene>
<organism evidence="3 4">
    <name type="scientific">Folsomia candida</name>
    <name type="common">Springtail</name>
    <dbReference type="NCBI Taxonomy" id="158441"/>
    <lineage>
        <taxon>Eukaryota</taxon>
        <taxon>Metazoa</taxon>
        <taxon>Ecdysozoa</taxon>
        <taxon>Arthropoda</taxon>
        <taxon>Hexapoda</taxon>
        <taxon>Collembola</taxon>
        <taxon>Entomobryomorpha</taxon>
        <taxon>Isotomoidea</taxon>
        <taxon>Isotomidae</taxon>
        <taxon>Proisotominae</taxon>
        <taxon>Folsomia</taxon>
    </lineage>
</organism>
<keyword evidence="4" id="KW-1185">Reference proteome</keyword>
<dbReference type="AlphaFoldDB" id="A0A226D0F2"/>
<protein>
    <submittedName>
        <fullName evidence="3">Uncharacterized protein</fullName>
    </submittedName>
</protein>
<comment type="caution">
    <text evidence="3">The sequence shown here is derived from an EMBL/GenBank/DDBJ whole genome shotgun (WGS) entry which is preliminary data.</text>
</comment>
<feature type="transmembrane region" description="Helical" evidence="2">
    <location>
        <begin position="55"/>
        <end position="73"/>
    </location>
</feature>
<reference evidence="3 4" key="1">
    <citation type="submission" date="2015-12" db="EMBL/GenBank/DDBJ databases">
        <title>The genome of Folsomia candida.</title>
        <authorList>
            <person name="Faddeeva A."/>
            <person name="Derks M.F."/>
            <person name="Anvar Y."/>
            <person name="Smit S."/>
            <person name="Van Straalen N."/>
            <person name="Roelofs D."/>
        </authorList>
    </citation>
    <scope>NUCLEOTIDE SEQUENCE [LARGE SCALE GENOMIC DNA]</scope>
    <source>
        <strain evidence="3 4">VU population</strain>
        <tissue evidence="3">Whole body</tissue>
    </source>
</reference>
<keyword evidence="2" id="KW-0472">Membrane</keyword>
<evidence type="ECO:0000256" key="2">
    <source>
        <dbReference type="SAM" id="Phobius"/>
    </source>
</evidence>
<feature type="compositionally biased region" description="Polar residues" evidence="1">
    <location>
        <begin position="267"/>
        <end position="279"/>
    </location>
</feature>
<evidence type="ECO:0000256" key="1">
    <source>
        <dbReference type="SAM" id="MobiDB-lite"/>
    </source>
</evidence>